<dbReference type="Proteomes" id="UP001205603">
    <property type="component" value="Unassembled WGS sequence"/>
</dbReference>
<keyword evidence="6 7" id="KW-0961">Cell wall biogenesis/degradation</keyword>
<name>A0ABT1MH43_9BACT</name>
<feature type="domain" description="L,D-TPase catalytic" evidence="8">
    <location>
        <begin position="203"/>
        <end position="338"/>
    </location>
</feature>
<evidence type="ECO:0000313" key="9">
    <source>
        <dbReference type="EMBL" id="MCP9611955.1"/>
    </source>
</evidence>
<dbReference type="Pfam" id="PF03734">
    <property type="entry name" value="YkuD"/>
    <property type="match status" value="1"/>
</dbReference>
<dbReference type="PROSITE" id="PS51257">
    <property type="entry name" value="PROKAR_LIPOPROTEIN"/>
    <property type="match status" value="1"/>
</dbReference>
<feature type="active site" description="Proton donor/acceptor" evidence="7">
    <location>
        <position position="286"/>
    </location>
</feature>
<reference evidence="9 10" key="1">
    <citation type="submission" date="2022-07" db="EMBL/GenBank/DDBJ databases">
        <title>Fecal culturing of patients with breast cancer.</title>
        <authorList>
            <person name="Teng N.M.Y."/>
            <person name="Kiu R."/>
            <person name="Evans R."/>
            <person name="Baker D.J."/>
            <person name="Zenner C."/>
            <person name="Robinson S.D."/>
            <person name="Hall L.J."/>
        </authorList>
    </citation>
    <scope>NUCLEOTIDE SEQUENCE [LARGE SCALE GENOMIC DNA]</scope>
    <source>
        <strain evidence="9 10">LH1063</strain>
    </source>
</reference>
<evidence type="ECO:0000259" key="8">
    <source>
        <dbReference type="PROSITE" id="PS52029"/>
    </source>
</evidence>
<evidence type="ECO:0000313" key="10">
    <source>
        <dbReference type="Proteomes" id="UP001205603"/>
    </source>
</evidence>
<dbReference type="PROSITE" id="PS52029">
    <property type="entry name" value="LD_TPASE"/>
    <property type="match status" value="1"/>
</dbReference>
<keyword evidence="4 7" id="KW-0133">Cell shape</keyword>
<keyword evidence="10" id="KW-1185">Reference proteome</keyword>
<evidence type="ECO:0000256" key="2">
    <source>
        <dbReference type="ARBA" id="ARBA00005992"/>
    </source>
</evidence>
<organism evidence="9 10">
    <name type="scientific">Coprobacter tertius</name>
    <dbReference type="NCBI Taxonomy" id="2944915"/>
    <lineage>
        <taxon>Bacteria</taxon>
        <taxon>Pseudomonadati</taxon>
        <taxon>Bacteroidota</taxon>
        <taxon>Bacteroidia</taxon>
        <taxon>Bacteroidales</taxon>
        <taxon>Barnesiellaceae</taxon>
        <taxon>Coprobacter</taxon>
    </lineage>
</organism>
<evidence type="ECO:0000256" key="3">
    <source>
        <dbReference type="ARBA" id="ARBA00022679"/>
    </source>
</evidence>
<proteinExistence type="inferred from homology"/>
<evidence type="ECO:0000256" key="5">
    <source>
        <dbReference type="ARBA" id="ARBA00022984"/>
    </source>
</evidence>
<comment type="caution">
    <text evidence="9">The sequence shown here is derived from an EMBL/GenBank/DDBJ whole genome shotgun (WGS) entry which is preliminary data.</text>
</comment>
<dbReference type="SUPFAM" id="SSF141523">
    <property type="entry name" value="L,D-transpeptidase catalytic domain-like"/>
    <property type="match status" value="1"/>
</dbReference>
<comment type="similarity">
    <text evidence="2">Belongs to the YkuD family.</text>
</comment>
<dbReference type="Gene3D" id="2.40.440.10">
    <property type="entry name" value="L,D-transpeptidase catalytic domain-like"/>
    <property type="match status" value="1"/>
</dbReference>
<evidence type="ECO:0000256" key="1">
    <source>
        <dbReference type="ARBA" id="ARBA00004752"/>
    </source>
</evidence>
<evidence type="ECO:0000256" key="4">
    <source>
        <dbReference type="ARBA" id="ARBA00022960"/>
    </source>
</evidence>
<feature type="active site" description="Nucleophile" evidence="7">
    <location>
        <position position="313"/>
    </location>
</feature>
<dbReference type="CDD" id="cd16913">
    <property type="entry name" value="YkuD_like"/>
    <property type="match status" value="1"/>
</dbReference>
<accession>A0ABT1MH43</accession>
<protein>
    <submittedName>
        <fullName evidence="9">L,D-transpeptidase</fullName>
    </submittedName>
</protein>
<dbReference type="InterPro" id="IPR038063">
    <property type="entry name" value="Transpep_catalytic_dom"/>
</dbReference>
<dbReference type="InterPro" id="IPR005490">
    <property type="entry name" value="LD_TPept_cat_dom"/>
</dbReference>
<keyword evidence="5 7" id="KW-0573">Peptidoglycan synthesis</keyword>
<sequence>MIKFIFVLLFIIFPVLTSCKYEVDINDTSLGDSIRKDTLVLFMPVFISDDNPVSEIPIVKALLYDQHTLPDTYTYRKGKREFQWEKMKRYLAELEEWHQRKPVWAILQNYRNRNGEAPLVVSFRRNEYKRVADTLGVERYQSVPLYIPGDTVTPVRYGRDGSLVMYLGYEGRYAKIATLNRDEIRQVPLKYVKVLPDTLVFNKIIFVDVTNQNAAALEKAEKKWLVRSMNPVTTGKHGPPYMQETPLGIFVIQEHKPKMIYLKDGKDEHGGFAPFASRFTNGGYIHGIPVNEPHTDLIEFSPSLGTVPRSHMCVRSATSHARFIYDWAVPKATLVIVIK</sequence>
<dbReference type="RefSeq" id="WP_255027120.1">
    <property type="nucleotide sequence ID" value="NZ_JANDHW010000006.1"/>
</dbReference>
<evidence type="ECO:0000256" key="6">
    <source>
        <dbReference type="ARBA" id="ARBA00023316"/>
    </source>
</evidence>
<gene>
    <name evidence="9" type="ORF">NMU02_07625</name>
</gene>
<keyword evidence="3" id="KW-0808">Transferase</keyword>
<dbReference type="EMBL" id="JANDHW010000006">
    <property type="protein sequence ID" value="MCP9611955.1"/>
    <property type="molecule type" value="Genomic_DNA"/>
</dbReference>
<evidence type="ECO:0000256" key="7">
    <source>
        <dbReference type="PROSITE-ProRule" id="PRU01373"/>
    </source>
</evidence>
<comment type="pathway">
    <text evidence="1 7">Cell wall biogenesis; peptidoglycan biosynthesis.</text>
</comment>